<proteinExistence type="inferred from homology"/>
<dbReference type="AlphaFoldDB" id="B8JBN8"/>
<dbReference type="KEGG" id="acp:A2cp1_4329"/>
<gene>
    <name evidence="3" type="ordered locus">A2cp1_4329</name>
</gene>
<dbReference type="GO" id="GO:0008761">
    <property type="term" value="F:UDP-N-acetylglucosamine 2-epimerase activity"/>
    <property type="evidence" value="ECO:0007669"/>
    <property type="project" value="UniProtKB-EC"/>
</dbReference>
<dbReference type="Pfam" id="PF02350">
    <property type="entry name" value="Epimerase_2"/>
    <property type="match status" value="1"/>
</dbReference>
<evidence type="ECO:0000313" key="3">
    <source>
        <dbReference type="EMBL" id="ACL67646.1"/>
    </source>
</evidence>
<dbReference type="NCBIfam" id="TIGR00236">
    <property type="entry name" value="wecB"/>
    <property type="match status" value="1"/>
</dbReference>
<dbReference type="Proteomes" id="UP000007089">
    <property type="component" value="Chromosome"/>
</dbReference>
<dbReference type="PANTHER" id="PTHR43174">
    <property type="entry name" value="UDP-N-ACETYLGLUCOSAMINE 2-EPIMERASE"/>
    <property type="match status" value="1"/>
</dbReference>
<reference evidence="3" key="1">
    <citation type="submission" date="2009-01" db="EMBL/GenBank/DDBJ databases">
        <title>Complete sequence of Anaeromyxobacter dehalogenans 2CP-1.</title>
        <authorList>
            <consortium name="US DOE Joint Genome Institute"/>
            <person name="Lucas S."/>
            <person name="Copeland A."/>
            <person name="Lapidus A."/>
            <person name="Glavina del Rio T."/>
            <person name="Dalin E."/>
            <person name="Tice H."/>
            <person name="Bruce D."/>
            <person name="Goodwin L."/>
            <person name="Pitluck S."/>
            <person name="Saunders E."/>
            <person name="Brettin T."/>
            <person name="Detter J.C."/>
            <person name="Han C."/>
            <person name="Larimer F."/>
            <person name="Land M."/>
            <person name="Hauser L."/>
            <person name="Kyrpides N."/>
            <person name="Ovchinnikova G."/>
            <person name="Beliaev A.S."/>
            <person name="Richardson P."/>
        </authorList>
    </citation>
    <scope>NUCLEOTIDE SEQUENCE</scope>
    <source>
        <strain evidence="3">2CP-1</strain>
    </source>
</reference>
<dbReference type="InterPro" id="IPR003331">
    <property type="entry name" value="UDP_GlcNAc_Epimerase_2_dom"/>
</dbReference>
<keyword evidence="1 3" id="KW-0413">Isomerase</keyword>
<evidence type="ECO:0000259" key="2">
    <source>
        <dbReference type="Pfam" id="PF02350"/>
    </source>
</evidence>
<dbReference type="EC" id="5.1.3.14" evidence="3"/>
<evidence type="ECO:0000313" key="4">
    <source>
        <dbReference type="Proteomes" id="UP000007089"/>
    </source>
</evidence>
<accession>B8JBN8</accession>
<protein>
    <submittedName>
        <fullName evidence="3">UDP-N-acetylglucosamine 2-epimerase</fullName>
        <ecNumber evidence="3">5.1.3.14</ecNumber>
    </submittedName>
</protein>
<organism evidence="3 4">
    <name type="scientific">Anaeromyxobacter dehalogenans (strain ATCC BAA-258 / DSM 21875 / 2CP-1)</name>
    <dbReference type="NCBI Taxonomy" id="455488"/>
    <lineage>
        <taxon>Bacteria</taxon>
        <taxon>Pseudomonadati</taxon>
        <taxon>Myxococcota</taxon>
        <taxon>Myxococcia</taxon>
        <taxon>Myxococcales</taxon>
        <taxon>Cystobacterineae</taxon>
        <taxon>Anaeromyxobacteraceae</taxon>
        <taxon>Anaeromyxobacter</taxon>
    </lineage>
</organism>
<comment type="similarity">
    <text evidence="1">Belongs to the UDP-N-acetylglucosamine 2-epimerase family.</text>
</comment>
<evidence type="ECO:0000256" key="1">
    <source>
        <dbReference type="RuleBase" id="RU003513"/>
    </source>
</evidence>
<keyword evidence="4" id="KW-1185">Reference proteome</keyword>
<dbReference type="EMBL" id="CP001359">
    <property type="protein sequence ID" value="ACL67646.1"/>
    <property type="molecule type" value="Genomic_DNA"/>
</dbReference>
<sequence>MALVLHVVGARPNFMKVAPLMAALSRRGAAQRLVHTGQHFDERMSGVFFAELGLPRPDLDLGVGSGTHGEQTGRVMIAFERALLEAAPRPDLVVVPGDVNSTVAAALVAAKLGIPVAHLEAGLRSFDRTMPEELNRVVTDHLSDLLLTPSPDADENLAREGIPATRVARVGNLMIDTLRAHLPRARALAAWRGLGLPEGGYAVVTLHRPSNVDDPAGLGRLLGALAEVARALPVVFPVHPRTRARLADPALAGAAAALRLVEPLGYLEFLSLTSAARLVLTDSGGLQEESTALGVPCLTLRENTERPITVAEGTNHVVGTDPARIAAEARRALDAGPGRGRTPALWDGQAGERAADAVLAFLAGARA</sequence>
<dbReference type="SUPFAM" id="SSF53756">
    <property type="entry name" value="UDP-Glycosyltransferase/glycogen phosphorylase"/>
    <property type="match status" value="1"/>
</dbReference>
<dbReference type="Gene3D" id="3.40.50.2000">
    <property type="entry name" value="Glycogen Phosphorylase B"/>
    <property type="match status" value="2"/>
</dbReference>
<dbReference type="PANTHER" id="PTHR43174:SF1">
    <property type="entry name" value="UDP-N-ACETYLGLUCOSAMINE 2-EPIMERASE"/>
    <property type="match status" value="1"/>
</dbReference>
<name>B8JBN8_ANAD2</name>
<dbReference type="CDD" id="cd03786">
    <property type="entry name" value="GTB_UDP-GlcNAc_2-Epimerase"/>
    <property type="match status" value="1"/>
</dbReference>
<dbReference type="HOGENOM" id="CLU_041674_0_1_7"/>
<dbReference type="RefSeq" id="WP_015935343.1">
    <property type="nucleotide sequence ID" value="NC_011891.1"/>
</dbReference>
<dbReference type="InterPro" id="IPR029767">
    <property type="entry name" value="WecB-like"/>
</dbReference>
<feature type="domain" description="UDP-N-acetylglucosamine 2-epimerase" evidence="2">
    <location>
        <begin position="26"/>
        <end position="358"/>
    </location>
</feature>